<reference evidence="1 2" key="1">
    <citation type="submission" date="2023-10" db="EMBL/GenBank/DDBJ databases">
        <authorList>
            <person name="Maclean D."/>
            <person name="Macfadyen A."/>
        </authorList>
    </citation>
    <scope>NUCLEOTIDE SEQUENCE [LARGE SCALE GENOMIC DNA]</scope>
</reference>
<evidence type="ECO:0000313" key="2">
    <source>
        <dbReference type="Proteomes" id="UP001314263"/>
    </source>
</evidence>
<dbReference type="AlphaFoldDB" id="A0AAV1I7R0"/>
<gene>
    <name evidence="1" type="ORF">CVIRNUC_005962</name>
</gene>
<comment type="caution">
    <text evidence="1">The sequence shown here is derived from an EMBL/GenBank/DDBJ whole genome shotgun (WGS) entry which is preliminary data.</text>
</comment>
<evidence type="ECO:0000313" key="1">
    <source>
        <dbReference type="EMBL" id="CAK0782767.1"/>
    </source>
</evidence>
<dbReference type="EMBL" id="CAUYUE010000007">
    <property type="protein sequence ID" value="CAK0782767.1"/>
    <property type="molecule type" value="Genomic_DNA"/>
</dbReference>
<protein>
    <submittedName>
        <fullName evidence="1">Uncharacterized protein</fullName>
    </submittedName>
</protein>
<name>A0AAV1I7R0_9CHLO</name>
<dbReference type="Proteomes" id="UP001314263">
    <property type="component" value="Unassembled WGS sequence"/>
</dbReference>
<proteinExistence type="predicted"/>
<sequence>MLVRWLFEVPPDAISKALDMACATWQGSRRAYDLVSTDTTYGPAYLQADPRKQDHFFVKGFVSTVAFGGPASSCHALTTHKYRPPVAQAYGMAIPSMSGFPSITVEEQPDGHAH</sequence>
<organism evidence="1 2">
    <name type="scientific">Coccomyxa viridis</name>
    <dbReference type="NCBI Taxonomy" id="1274662"/>
    <lineage>
        <taxon>Eukaryota</taxon>
        <taxon>Viridiplantae</taxon>
        <taxon>Chlorophyta</taxon>
        <taxon>core chlorophytes</taxon>
        <taxon>Trebouxiophyceae</taxon>
        <taxon>Trebouxiophyceae incertae sedis</taxon>
        <taxon>Coccomyxaceae</taxon>
        <taxon>Coccomyxa</taxon>
    </lineage>
</organism>
<keyword evidence="2" id="KW-1185">Reference proteome</keyword>
<accession>A0AAV1I7R0</accession>